<feature type="transmembrane region" description="Helical" evidence="7">
    <location>
        <begin position="122"/>
        <end position="144"/>
    </location>
</feature>
<dbReference type="InterPro" id="IPR017475">
    <property type="entry name" value="EPS_sugar_tfrase"/>
</dbReference>
<dbReference type="InterPro" id="IPR003362">
    <property type="entry name" value="Bact_transf"/>
</dbReference>
<feature type="transmembrane region" description="Helical" evidence="7">
    <location>
        <begin position="95"/>
        <end position="116"/>
    </location>
</feature>
<dbReference type="PANTHER" id="PTHR30576:SF0">
    <property type="entry name" value="UNDECAPRENYL-PHOSPHATE N-ACETYLGALACTOSAMINYL 1-PHOSPHATE TRANSFERASE-RELATED"/>
    <property type="match status" value="1"/>
</dbReference>
<evidence type="ECO:0000256" key="7">
    <source>
        <dbReference type="SAM" id="Phobius"/>
    </source>
</evidence>
<sequence length="479" mass="55641">MNMVNIMAKNNQKKLNKLRVIIDGILLSLSFIIAYFLRFDSPLSRWGIFRLDHTNYLPLTDYLQILIFLLPGYLIIYYYCGLYNPNLTQSKRLDLYDIIKANLLSLAYFALILFLFKKQDLSRAVIILFFIINALLSITYRLILNSSIRMARRKGINLKHIVLVGYSGAAEAYIDRILANPQWGYYIHGILDDNKERGTLYRNIKVIGSIDDLLEILPQNHLDEIAITLSLDEYSKLGRIVALCEKSGVHSKFIPDYQNFFPTIPYTEDLNGLPVINIRNVPLSNGFNKFIKRATDLFGCIVALLLFGIPMIIVAIIIKSTSSGPIIFSQIRIGKHNKEFKMYKFRSMEVQSESKEKKAWTTSNDPRVTKIGKFIRRTSIDELPQLFNVLKGEMSLVGPRPERPYFVEKFKEEIPRYMIKHQVRPGLTGWAQINGYRGDTSIRKRIDYDLYYIENWTLRLDYKILFLTIFKGFINKNAY</sequence>
<protein>
    <submittedName>
        <fullName evidence="9">Undecaprenyl-phosphate glucose phosphotransferase</fullName>
    </submittedName>
</protein>
<dbReference type="AlphaFoldDB" id="A0A1I5DWG1"/>
<organism evidence="9 10">
    <name type="scientific">Anaerocolumna aminovalerica</name>
    <dbReference type="NCBI Taxonomy" id="1527"/>
    <lineage>
        <taxon>Bacteria</taxon>
        <taxon>Bacillati</taxon>
        <taxon>Bacillota</taxon>
        <taxon>Clostridia</taxon>
        <taxon>Lachnospirales</taxon>
        <taxon>Lachnospiraceae</taxon>
        <taxon>Anaerocolumna</taxon>
    </lineage>
</organism>
<dbReference type="NCBIfam" id="TIGR03023">
    <property type="entry name" value="WcaJ_sugtrans"/>
    <property type="match status" value="1"/>
</dbReference>
<dbReference type="Pfam" id="PF13727">
    <property type="entry name" value="CoA_binding_3"/>
    <property type="match status" value="1"/>
</dbReference>
<gene>
    <name evidence="9" type="ORF">SAMN04489757_10727</name>
</gene>
<proteinExistence type="inferred from homology"/>
<evidence type="ECO:0000256" key="1">
    <source>
        <dbReference type="ARBA" id="ARBA00004141"/>
    </source>
</evidence>
<evidence type="ECO:0000256" key="4">
    <source>
        <dbReference type="ARBA" id="ARBA00022692"/>
    </source>
</evidence>
<dbReference type="Gene3D" id="3.40.50.720">
    <property type="entry name" value="NAD(P)-binding Rossmann-like Domain"/>
    <property type="match status" value="1"/>
</dbReference>
<accession>A0A1I5DWG1</accession>
<dbReference type="PANTHER" id="PTHR30576">
    <property type="entry name" value="COLANIC BIOSYNTHESIS UDP-GLUCOSE LIPID CARRIER TRANSFERASE"/>
    <property type="match status" value="1"/>
</dbReference>
<evidence type="ECO:0000256" key="3">
    <source>
        <dbReference type="ARBA" id="ARBA00022679"/>
    </source>
</evidence>
<evidence type="ECO:0000256" key="5">
    <source>
        <dbReference type="ARBA" id="ARBA00022989"/>
    </source>
</evidence>
<dbReference type="Pfam" id="PF02397">
    <property type="entry name" value="Bac_transf"/>
    <property type="match status" value="1"/>
</dbReference>
<evidence type="ECO:0000256" key="6">
    <source>
        <dbReference type="ARBA" id="ARBA00023136"/>
    </source>
</evidence>
<keyword evidence="3 9" id="KW-0808">Transferase</keyword>
<comment type="similarity">
    <text evidence="2">Belongs to the bacterial sugar transferase family.</text>
</comment>
<dbReference type="NCBIfam" id="TIGR03025">
    <property type="entry name" value="EPS_sugtrans"/>
    <property type="match status" value="1"/>
</dbReference>
<evidence type="ECO:0000313" key="9">
    <source>
        <dbReference type="EMBL" id="SFO03559.1"/>
    </source>
</evidence>
<evidence type="ECO:0000313" key="10">
    <source>
        <dbReference type="Proteomes" id="UP000198806"/>
    </source>
</evidence>
<evidence type="ECO:0000256" key="2">
    <source>
        <dbReference type="ARBA" id="ARBA00006464"/>
    </source>
</evidence>
<feature type="transmembrane region" description="Helical" evidence="7">
    <location>
        <begin position="297"/>
        <end position="318"/>
    </location>
</feature>
<keyword evidence="6 7" id="KW-0472">Membrane</keyword>
<evidence type="ECO:0000259" key="8">
    <source>
        <dbReference type="Pfam" id="PF02397"/>
    </source>
</evidence>
<keyword evidence="4 7" id="KW-0812">Transmembrane</keyword>
<feature type="transmembrane region" description="Helical" evidence="7">
    <location>
        <begin position="20"/>
        <end position="37"/>
    </location>
</feature>
<dbReference type="InterPro" id="IPR017473">
    <property type="entry name" value="Undecaprenyl-P_gluc_Ptfrase"/>
</dbReference>
<feature type="transmembrane region" description="Helical" evidence="7">
    <location>
        <begin position="62"/>
        <end position="83"/>
    </location>
</feature>
<comment type="subcellular location">
    <subcellularLocation>
        <location evidence="1">Membrane</location>
        <topology evidence="1">Multi-pass membrane protein</topology>
    </subcellularLocation>
</comment>
<dbReference type="EMBL" id="FOWD01000007">
    <property type="protein sequence ID" value="SFO03559.1"/>
    <property type="molecule type" value="Genomic_DNA"/>
</dbReference>
<reference evidence="9 10" key="1">
    <citation type="submission" date="2016-10" db="EMBL/GenBank/DDBJ databases">
        <authorList>
            <person name="de Groot N.N."/>
        </authorList>
    </citation>
    <scope>NUCLEOTIDE SEQUENCE [LARGE SCALE GENOMIC DNA]</scope>
    <source>
        <strain evidence="9 10">DSM 1283</strain>
    </source>
</reference>
<keyword evidence="10" id="KW-1185">Reference proteome</keyword>
<dbReference type="GO" id="GO:0016020">
    <property type="term" value="C:membrane"/>
    <property type="evidence" value="ECO:0007669"/>
    <property type="project" value="UniProtKB-SubCell"/>
</dbReference>
<name>A0A1I5DWG1_9FIRM</name>
<keyword evidence="5 7" id="KW-1133">Transmembrane helix</keyword>
<dbReference type="Proteomes" id="UP000198806">
    <property type="component" value="Unassembled WGS sequence"/>
</dbReference>
<feature type="domain" description="Bacterial sugar transferase" evidence="8">
    <location>
        <begin position="292"/>
        <end position="471"/>
    </location>
</feature>
<dbReference type="GO" id="GO:0016780">
    <property type="term" value="F:phosphotransferase activity, for other substituted phosphate groups"/>
    <property type="evidence" value="ECO:0007669"/>
    <property type="project" value="TreeGrafter"/>
</dbReference>
<dbReference type="STRING" id="1527.SAMN04489757_10727"/>